<feature type="domain" description="NADPH-dependent FMN reductase-like" evidence="1">
    <location>
        <begin position="1"/>
        <end position="152"/>
    </location>
</feature>
<dbReference type="GO" id="GO:0016491">
    <property type="term" value="F:oxidoreductase activity"/>
    <property type="evidence" value="ECO:0007669"/>
    <property type="project" value="InterPro"/>
</dbReference>
<proteinExistence type="predicted"/>
<reference evidence="2 3" key="1">
    <citation type="journal article" date="2009" name="Genome Res.">
        <title>Comparative genomics of protoploid Saccharomycetaceae.</title>
        <authorList>
            <consortium name="The Genolevures Consortium"/>
            <person name="Souciet J.-L."/>
            <person name="Dujon B."/>
            <person name="Gaillardin C."/>
            <person name="Johnston M."/>
            <person name="Baret P.V."/>
            <person name="Cliften P."/>
            <person name="Sherman D.J."/>
            <person name="Weissenbach J."/>
            <person name="Westhof E."/>
            <person name="Wincker P."/>
            <person name="Jubin C."/>
            <person name="Poulain J."/>
            <person name="Barbe V."/>
            <person name="Segurens B."/>
            <person name="Artiguenave F."/>
            <person name="Anthouard V."/>
            <person name="Vacherie B."/>
            <person name="Val M.-E."/>
            <person name="Fulton R.S."/>
            <person name="Minx P."/>
            <person name="Wilson R."/>
            <person name="Durrens P."/>
            <person name="Jean G."/>
            <person name="Marck C."/>
            <person name="Martin T."/>
            <person name="Nikolski M."/>
            <person name="Rolland T."/>
            <person name="Seret M.-L."/>
            <person name="Casaregola S."/>
            <person name="Despons L."/>
            <person name="Fairhead C."/>
            <person name="Fischer G."/>
            <person name="Lafontaine I."/>
            <person name="Leh V."/>
            <person name="Lemaire M."/>
            <person name="de Montigny J."/>
            <person name="Neuveglise C."/>
            <person name="Thierry A."/>
            <person name="Blanc-Lenfle I."/>
            <person name="Bleykasten C."/>
            <person name="Diffels J."/>
            <person name="Fritsch E."/>
            <person name="Frangeul L."/>
            <person name="Goeffon A."/>
            <person name="Jauniaux N."/>
            <person name="Kachouri-Lafond R."/>
            <person name="Payen C."/>
            <person name="Potier S."/>
            <person name="Pribylova L."/>
            <person name="Ozanne C."/>
            <person name="Richard G.-F."/>
            <person name="Sacerdot C."/>
            <person name="Straub M.-L."/>
            <person name="Talla E."/>
        </authorList>
    </citation>
    <scope>NUCLEOTIDE SEQUENCE [LARGE SCALE GENOMIC DNA]</scope>
    <source>
        <strain evidence="3">ATCC 56472 / CBS 6340 / NRRL Y-8284</strain>
    </source>
</reference>
<evidence type="ECO:0000259" key="1">
    <source>
        <dbReference type="Pfam" id="PF03358"/>
    </source>
</evidence>
<evidence type="ECO:0000313" key="3">
    <source>
        <dbReference type="Proteomes" id="UP000002036"/>
    </source>
</evidence>
<dbReference type="STRING" id="559295.C5DBZ0"/>
<organism evidence="2 3">
    <name type="scientific">Lachancea thermotolerans (strain ATCC 56472 / CBS 6340 / NRRL Y-8284)</name>
    <name type="common">Yeast</name>
    <name type="synonym">Kluyveromyces thermotolerans</name>
    <dbReference type="NCBI Taxonomy" id="559295"/>
    <lineage>
        <taxon>Eukaryota</taxon>
        <taxon>Fungi</taxon>
        <taxon>Dikarya</taxon>
        <taxon>Ascomycota</taxon>
        <taxon>Saccharomycotina</taxon>
        <taxon>Saccharomycetes</taxon>
        <taxon>Saccharomycetales</taxon>
        <taxon>Saccharomycetaceae</taxon>
        <taxon>Lachancea</taxon>
    </lineage>
</organism>
<dbReference type="GO" id="GO:0005829">
    <property type="term" value="C:cytosol"/>
    <property type="evidence" value="ECO:0007669"/>
    <property type="project" value="TreeGrafter"/>
</dbReference>
<dbReference type="GeneID" id="8290545"/>
<dbReference type="AlphaFoldDB" id="C5DBZ0"/>
<dbReference type="InterPro" id="IPR029039">
    <property type="entry name" value="Flavoprotein-like_sf"/>
</dbReference>
<protein>
    <submittedName>
        <fullName evidence="2">KLTH0A06468p</fullName>
    </submittedName>
</protein>
<dbReference type="PANTHER" id="PTHR30543">
    <property type="entry name" value="CHROMATE REDUCTASE"/>
    <property type="match status" value="1"/>
</dbReference>
<dbReference type="eggNOG" id="KOG4530">
    <property type="taxonomic scope" value="Eukaryota"/>
</dbReference>
<dbReference type="EMBL" id="CU928165">
    <property type="protein sequence ID" value="CAR21297.1"/>
    <property type="molecule type" value="Genomic_DNA"/>
</dbReference>
<dbReference type="InterPro" id="IPR050712">
    <property type="entry name" value="NAD(P)H-dep_reductase"/>
</dbReference>
<dbReference type="InterPro" id="IPR005025">
    <property type="entry name" value="FMN_Rdtase-like_dom"/>
</dbReference>
<gene>
    <name evidence="2" type="ordered locus">KLTH0A06468g</name>
</gene>
<keyword evidence="3" id="KW-1185">Reference proteome</keyword>
<dbReference type="HOGENOM" id="CLU_055322_2_0_1"/>
<dbReference type="SUPFAM" id="SSF52218">
    <property type="entry name" value="Flavoproteins"/>
    <property type="match status" value="1"/>
</dbReference>
<dbReference type="InParanoid" id="C5DBZ0"/>
<dbReference type="Gene3D" id="3.40.50.360">
    <property type="match status" value="1"/>
</dbReference>
<evidence type="ECO:0000313" key="2">
    <source>
        <dbReference type="EMBL" id="CAR21297.1"/>
    </source>
</evidence>
<dbReference type="RefSeq" id="XP_002551739.1">
    <property type="nucleotide sequence ID" value="XM_002551693.1"/>
</dbReference>
<dbReference type="OMA" id="NDHTKAW"/>
<dbReference type="Proteomes" id="UP000002036">
    <property type="component" value="Chromosome A"/>
</dbReference>
<dbReference type="GO" id="GO:0010181">
    <property type="term" value="F:FMN binding"/>
    <property type="evidence" value="ECO:0007669"/>
    <property type="project" value="TreeGrafter"/>
</dbReference>
<dbReference type="KEGG" id="lth:KLTH0A06468g"/>
<dbReference type="OrthoDB" id="68575at2759"/>
<sequence>MLIGVIIGSTRSPRVCPQIAQFILDTIERSKSYQELSEKPLLKIIDIADWNLPLYDESNVPSQIKRSEDYDHEHTKLWSLEIQKYNGFIFVTPQYNWGYPAALKNAIDYLFNEWKGKSAAIVTYGGHGGTKCNEQLAVVLEGLRMIPTQSRVLLSFPDRDTLYAAASGKDLGLSSNPSGDLWTTEKTQIEATFNELFESIVKTQDL</sequence>
<dbReference type="FunCoup" id="C5DBZ0">
    <property type="interactions" value="37"/>
</dbReference>
<accession>C5DBZ0</accession>
<dbReference type="PANTHER" id="PTHR30543:SF21">
    <property type="entry name" value="NAD(P)H-DEPENDENT FMN REDUCTASE LOT6"/>
    <property type="match status" value="1"/>
</dbReference>
<dbReference type="Pfam" id="PF03358">
    <property type="entry name" value="FMN_red"/>
    <property type="match status" value="1"/>
</dbReference>
<name>C5DBZ0_LACTC</name>